<evidence type="ECO:0000313" key="4">
    <source>
        <dbReference type="Proteomes" id="UP000317238"/>
    </source>
</evidence>
<evidence type="ECO:0000259" key="2">
    <source>
        <dbReference type="Pfam" id="PF06439"/>
    </source>
</evidence>
<name>A0A5C5Y4G1_9PLAN</name>
<dbReference type="AlphaFoldDB" id="A0A5C5Y4G1"/>
<dbReference type="EMBL" id="SJPL01000001">
    <property type="protein sequence ID" value="TWT70064.1"/>
    <property type="molecule type" value="Genomic_DNA"/>
</dbReference>
<dbReference type="Proteomes" id="UP000317238">
    <property type="component" value="Unassembled WGS sequence"/>
</dbReference>
<evidence type="ECO:0000313" key="3">
    <source>
        <dbReference type="EMBL" id="TWT70064.1"/>
    </source>
</evidence>
<organism evidence="3 4">
    <name type="scientific">Crateriforma conspicua</name>
    <dbReference type="NCBI Taxonomy" id="2527996"/>
    <lineage>
        <taxon>Bacteria</taxon>
        <taxon>Pseudomonadati</taxon>
        <taxon>Planctomycetota</taxon>
        <taxon>Planctomycetia</taxon>
        <taxon>Planctomycetales</taxon>
        <taxon>Planctomycetaceae</taxon>
        <taxon>Crateriforma</taxon>
    </lineage>
</organism>
<dbReference type="GO" id="GO:0016787">
    <property type="term" value="F:hydrolase activity"/>
    <property type="evidence" value="ECO:0007669"/>
    <property type="project" value="InterPro"/>
</dbReference>
<dbReference type="InterPro" id="IPR010496">
    <property type="entry name" value="AL/BT2_dom"/>
</dbReference>
<feature type="domain" description="3-keto-alpha-glucoside-1,2-lyase/3-keto-2-hydroxy-glucal hydratase" evidence="2">
    <location>
        <begin position="102"/>
        <end position="232"/>
    </location>
</feature>
<proteinExistence type="predicted"/>
<evidence type="ECO:0000256" key="1">
    <source>
        <dbReference type="SAM" id="SignalP"/>
    </source>
</evidence>
<accession>A0A5C5Y4G1</accession>
<keyword evidence="1" id="KW-0732">Signal</keyword>
<sequence precursor="true">MKSSRDRQPKFATVLFVALSVAYATALSPFAGQVAADDTPAAEGKDATKDVEKTPDDAGWTPLKGKWDFSRYGGEGPVEITDEGIEMGFGDPLTGVRWTGDYPKDNYEIRLEAQRTDAHDFFVAVTFPVGDQHCSLVLGGWGGGVTGISNIDGNDASSNDTTLYRMYENDQWYKIHIRVVPKEIVCKVDGEIVVQVEREGVEFDIRDEMDPALPLGLANFQCVSEIRNIAIRTLDKAKPDATPQPKSDKSR</sequence>
<gene>
    <name evidence="3" type="ORF">Pan14r_23620</name>
</gene>
<feature type="chain" id="PRO_5023019946" description="3-keto-alpha-glucoside-1,2-lyase/3-keto-2-hydroxy-glucal hydratase domain-containing protein" evidence="1">
    <location>
        <begin position="27"/>
        <end position="251"/>
    </location>
</feature>
<dbReference type="RefSeq" id="WP_146439161.1">
    <property type="nucleotide sequence ID" value="NZ_SJPL01000001.1"/>
</dbReference>
<comment type="caution">
    <text evidence="3">The sequence shown here is derived from an EMBL/GenBank/DDBJ whole genome shotgun (WGS) entry which is preliminary data.</text>
</comment>
<dbReference type="OrthoDB" id="282033at2"/>
<dbReference type="Gene3D" id="2.60.120.560">
    <property type="entry name" value="Exo-inulinase, domain 1"/>
    <property type="match status" value="1"/>
</dbReference>
<protein>
    <recommendedName>
        <fullName evidence="2">3-keto-alpha-glucoside-1,2-lyase/3-keto-2-hydroxy-glucal hydratase domain-containing protein</fullName>
    </recommendedName>
</protein>
<feature type="signal peptide" evidence="1">
    <location>
        <begin position="1"/>
        <end position="26"/>
    </location>
</feature>
<dbReference type="Pfam" id="PF06439">
    <property type="entry name" value="3keto-disac_hyd"/>
    <property type="match status" value="1"/>
</dbReference>
<reference evidence="3 4" key="1">
    <citation type="submission" date="2019-02" db="EMBL/GenBank/DDBJ databases">
        <title>Deep-cultivation of Planctomycetes and their phenomic and genomic characterization uncovers novel biology.</title>
        <authorList>
            <person name="Wiegand S."/>
            <person name="Jogler M."/>
            <person name="Boedeker C."/>
            <person name="Pinto D."/>
            <person name="Vollmers J."/>
            <person name="Rivas-Marin E."/>
            <person name="Kohn T."/>
            <person name="Peeters S.H."/>
            <person name="Heuer A."/>
            <person name="Rast P."/>
            <person name="Oberbeckmann S."/>
            <person name="Bunk B."/>
            <person name="Jeske O."/>
            <person name="Meyerdierks A."/>
            <person name="Storesund J.E."/>
            <person name="Kallscheuer N."/>
            <person name="Luecker S."/>
            <person name="Lage O.M."/>
            <person name="Pohl T."/>
            <person name="Merkel B.J."/>
            <person name="Hornburger P."/>
            <person name="Mueller R.-W."/>
            <person name="Bruemmer F."/>
            <person name="Labrenz M."/>
            <person name="Spormann A.M."/>
            <person name="Op Den Camp H."/>
            <person name="Overmann J."/>
            <person name="Amann R."/>
            <person name="Jetten M.S.M."/>
            <person name="Mascher T."/>
            <person name="Medema M.H."/>
            <person name="Devos D.P."/>
            <person name="Kaster A.-K."/>
            <person name="Ovreas L."/>
            <person name="Rohde M."/>
            <person name="Galperin M.Y."/>
            <person name="Jogler C."/>
        </authorList>
    </citation>
    <scope>NUCLEOTIDE SEQUENCE [LARGE SCALE GENOMIC DNA]</scope>
    <source>
        <strain evidence="3 4">Pan14r</strain>
    </source>
</reference>
<keyword evidence="4" id="KW-1185">Reference proteome</keyword>